<dbReference type="InterPro" id="IPR051924">
    <property type="entry name" value="GST_Kappa/NadH"/>
</dbReference>
<evidence type="ECO:0000256" key="1">
    <source>
        <dbReference type="ARBA" id="ARBA00006494"/>
    </source>
</evidence>
<dbReference type="Gramene" id="Pp3c5_22060V3.1">
    <property type="protein sequence ID" value="Pp3c5_22060V3.1"/>
    <property type="gene ID" value="Pp3c5_22060"/>
</dbReference>
<evidence type="ECO:0000313" key="9">
    <source>
        <dbReference type="Proteomes" id="UP000006727"/>
    </source>
</evidence>
<dbReference type="OMA" id="FNHIYRF"/>
<reference evidence="7 9" key="1">
    <citation type="journal article" date="2008" name="Science">
        <title>The Physcomitrella genome reveals evolutionary insights into the conquest of land by plants.</title>
        <authorList>
            <person name="Rensing S."/>
            <person name="Lang D."/>
            <person name="Zimmer A."/>
            <person name="Terry A."/>
            <person name="Salamov A."/>
            <person name="Shapiro H."/>
            <person name="Nishiyama T."/>
            <person name="Perroud P.-F."/>
            <person name="Lindquist E."/>
            <person name="Kamisugi Y."/>
            <person name="Tanahashi T."/>
            <person name="Sakakibara K."/>
            <person name="Fujita T."/>
            <person name="Oishi K."/>
            <person name="Shin-I T."/>
            <person name="Kuroki Y."/>
            <person name="Toyoda A."/>
            <person name="Suzuki Y."/>
            <person name="Hashimoto A."/>
            <person name="Yamaguchi K."/>
            <person name="Sugano A."/>
            <person name="Kohara Y."/>
            <person name="Fujiyama A."/>
            <person name="Anterola A."/>
            <person name="Aoki S."/>
            <person name="Ashton N."/>
            <person name="Barbazuk W.B."/>
            <person name="Barker E."/>
            <person name="Bennetzen J."/>
            <person name="Bezanilla M."/>
            <person name="Blankenship R."/>
            <person name="Cho S.H."/>
            <person name="Dutcher S."/>
            <person name="Estelle M."/>
            <person name="Fawcett J.A."/>
            <person name="Gundlach H."/>
            <person name="Hanada K."/>
            <person name="Heyl A."/>
            <person name="Hicks K.A."/>
            <person name="Hugh J."/>
            <person name="Lohr M."/>
            <person name="Mayer K."/>
            <person name="Melkozernov A."/>
            <person name="Murata T."/>
            <person name="Nelson D."/>
            <person name="Pils B."/>
            <person name="Prigge M."/>
            <person name="Reiss B."/>
            <person name="Renner T."/>
            <person name="Rombauts S."/>
            <person name="Rushton P."/>
            <person name="Sanderfoot A."/>
            <person name="Schween G."/>
            <person name="Shiu S.-H."/>
            <person name="Stueber K."/>
            <person name="Theodoulou F.L."/>
            <person name="Tu H."/>
            <person name="Van de Peer Y."/>
            <person name="Verrier P.J."/>
            <person name="Waters E."/>
            <person name="Wood A."/>
            <person name="Yang L."/>
            <person name="Cove D."/>
            <person name="Cuming A."/>
            <person name="Hasebe M."/>
            <person name="Lucas S."/>
            <person name="Mishler D.B."/>
            <person name="Reski R."/>
            <person name="Grigoriev I."/>
            <person name="Quatrano R.S."/>
            <person name="Boore J.L."/>
        </authorList>
    </citation>
    <scope>NUCLEOTIDE SEQUENCE [LARGE SCALE GENOMIC DNA]</scope>
    <source>
        <strain evidence="8 9">cv. Gransden 2004</strain>
    </source>
</reference>
<organism evidence="7">
    <name type="scientific">Physcomitrium patens</name>
    <name type="common">Spreading-leaved earth moss</name>
    <name type="synonym">Physcomitrella patens</name>
    <dbReference type="NCBI Taxonomy" id="3218"/>
    <lineage>
        <taxon>Eukaryota</taxon>
        <taxon>Viridiplantae</taxon>
        <taxon>Streptophyta</taxon>
        <taxon>Embryophyta</taxon>
        <taxon>Bryophyta</taxon>
        <taxon>Bryophytina</taxon>
        <taxon>Bryopsida</taxon>
        <taxon>Funariidae</taxon>
        <taxon>Funariales</taxon>
        <taxon>Funariaceae</taxon>
        <taxon>Physcomitrium</taxon>
    </lineage>
</organism>
<sequence>MEKDDRIEMLVCLDSASPYSFFALVVLLRYQERWNLNLKLLPVLLGAVHAATGNKPPSIMVPAKGQWLVEDMQRNARFMDVPIRGVPANFGTTLNSLQCQRVLTAIAESKGYDSKELAAAFLAFFRGIFGGEPNRDLNISDSKFLLKCCMAAGFTEAESEQYISSSKDEIIKLRLKENTALAVEKGMFGAPTIYVTPREKNLQGVRQPRDLMFFGSDRFEQLAFSFGKLWEGPNPQRSRL</sequence>
<evidence type="ECO:0000256" key="3">
    <source>
        <dbReference type="ARBA" id="ARBA00047960"/>
    </source>
</evidence>
<evidence type="ECO:0000313" key="7">
    <source>
        <dbReference type="EMBL" id="PNR54337.1"/>
    </source>
</evidence>
<dbReference type="GO" id="GO:0004602">
    <property type="term" value="F:glutathione peroxidase activity"/>
    <property type="evidence" value="ECO:0000318"/>
    <property type="project" value="GO_Central"/>
</dbReference>
<dbReference type="Gramene" id="Pp3c5_22060V3.4">
    <property type="protein sequence ID" value="Pp3c5_22060V3.4"/>
    <property type="gene ID" value="Pp3c5_22060"/>
</dbReference>
<dbReference type="EC" id="2.5.1.18" evidence="4"/>
<dbReference type="GO" id="GO:0005739">
    <property type="term" value="C:mitochondrion"/>
    <property type="evidence" value="ECO:0000318"/>
    <property type="project" value="GO_Central"/>
</dbReference>
<name>A9RQY2_PHYPA</name>
<dbReference type="GeneID" id="112282132"/>
<dbReference type="GO" id="GO:0006749">
    <property type="term" value="P:glutathione metabolic process"/>
    <property type="evidence" value="ECO:0000318"/>
    <property type="project" value="GO_Central"/>
</dbReference>
<keyword evidence="2 4" id="KW-0808">Transferase</keyword>
<dbReference type="PANTHER" id="PTHR42943">
    <property type="entry name" value="GLUTATHIONE S-TRANSFERASE KAPPA"/>
    <property type="match status" value="1"/>
</dbReference>
<dbReference type="EnsemblPlants" id="Pp3c5_22060V3.5">
    <property type="protein sequence ID" value="Pp3c5_22060V3.5"/>
    <property type="gene ID" value="Pp3c5_22060"/>
</dbReference>
<dbReference type="GO" id="GO:0005777">
    <property type="term" value="C:peroxisome"/>
    <property type="evidence" value="ECO:0000318"/>
    <property type="project" value="GO_Central"/>
</dbReference>
<dbReference type="STRING" id="3218.A9RQY2"/>
<dbReference type="EnsemblPlants" id="Pp3c5_22060V3.1">
    <property type="protein sequence ID" value="Pp3c5_22060V3.1"/>
    <property type="gene ID" value="Pp3c5_22060"/>
</dbReference>
<dbReference type="AlphaFoldDB" id="A9RQY2"/>
<dbReference type="eggNOG" id="ENOG502RH77">
    <property type="taxonomic scope" value="Eukaryota"/>
</dbReference>
<dbReference type="Gene3D" id="3.40.30.10">
    <property type="entry name" value="Glutaredoxin"/>
    <property type="match status" value="1"/>
</dbReference>
<dbReference type="EMBL" id="ABEU02000005">
    <property type="protein sequence ID" value="PNR54337.1"/>
    <property type="molecule type" value="Genomic_DNA"/>
</dbReference>
<evidence type="ECO:0000256" key="2">
    <source>
        <dbReference type="ARBA" id="ARBA00022679"/>
    </source>
</evidence>
<evidence type="ECO:0000313" key="8">
    <source>
        <dbReference type="EnsemblPlants" id="Pp3c5_22060V3.1"/>
    </source>
</evidence>
<dbReference type="OrthoDB" id="2018539at2759"/>
<dbReference type="GO" id="GO:0004364">
    <property type="term" value="F:glutathione transferase activity"/>
    <property type="evidence" value="ECO:0000318"/>
    <property type="project" value="GO_Central"/>
</dbReference>
<dbReference type="PaxDb" id="3218-PP1S23_11V6.2"/>
<dbReference type="Gramene" id="Pp3c5_22060V3.3">
    <property type="protein sequence ID" value="Pp3c5_22060V3.3"/>
    <property type="gene ID" value="Pp3c5_22060"/>
</dbReference>
<gene>
    <name evidence="8" type="primary">LOC112282132</name>
    <name evidence="7" type="ORF">PHYPA_008014</name>
</gene>
<dbReference type="FunFam" id="3.40.30.10:FF:000096">
    <property type="entry name" value="Glutathione S-transferase kappa"/>
    <property type="match status" value="1"/>
</dbReference>
<dbReference type="RefSeq" id="XP_024375155.1">
    <property type="nucleotide sequence ID" value="XM_024519387.2"/>
</dbReference>
<accession>A9RQY2</accession>
<dbReference type="HOGENOM" id="CLU_069253_1_1_1"/>
<comment type="similarity">
    <text evidence="1 4">Belongs to the GST superfamily. Kappa family.</text>
</comment>
<keyword evidence="9" id="KW-1185">Reference proteome</keyword>
<dbReference type="EnsemblPlants" id="Pp3c5_22060V3.3">
    <property type="protein sequence ID" value="Pp3c5_22060V3.3"/>
    <property type="gene ID" value="Pp3c5_22060"/>
</dbReference>
<dbReference type="Pfam" id="PF01323">
    <property type="entry name" value="DSBA"/>
    <property type="match status" value="1"/>
</dbReference>
<proteinExistence type="inferred from homology"/>
<dbReference type="EnsemblPlants" id="Pp3c5_22060V3.4">
    <property type="protein sequence ID" value="Pp3c5_22060V3.4"/>
    <property type="gene ID" value="Pp3c5_22060"/>
</dbReference>
<dbReference type="Proteomes" id="UP000006727">
    <property type="component" value="Chromosome 5"/>
</dbReference>
<protein>
    <recommendedName>
        <fullName evidence="4">Glutathione S-transferase kappa</fullName>
        <ecNumber evidence="4">2.5.1.18</ecNumber>
    </recommendedName>
</protein>
<dbReference type="InterPro" id="IPR001853">
    <property type="entry name" value="DSBA-like_thioredoxin_dom"/>
</dbReference>
<reference evidence="8" key="3">
    <citation type="submission" date="2020-12" db="UniProtKB">
        <authorList>
            <consortium name="EnsemblPlants"/>
        </authorList>
    </citation>
    <scope>IDENTIFICATION</scope>
</reference>
<dbReference type="RefSeq" id="XP_024375154.1">
    <property type="nucleotide sequence ID" value="XM_024519386.2"/>
</dbReference>
<feature type="active site" description="Nucleophile" evidence="5">
    <location>
        <position position="17"/>
    </location>
</feature>
<reference evidence="7 9" key="2">
    <citation type="journal article" date="2018" name="Plant J.">
        <title>The Physcomitrella patens chromosome-scale assembly reveals moss genome structure and evolution.</title>
        <authorList>
            <person name="Lang D."/>
            <person name="Ullrich K.K."/>
            <person name="Murat F."/>
            <person name="Fuchs J."/>
            <person name="Jenkins J."/>
            <person name="Haas F.B."/>
            <person name="Piednoel M."/>
            <person name="Gundlach H."/>
            <person name="Van Bel M."/>
            <person name="Meyberg R."/>
            <person name="Vives C."/>
            <person name="Morata J."/>
            <person name="Symeonidi A."/>
            <person name="Hiss M."/>
            <person name="Muchero W."/>
            <person name="Kamisugi Y."/>
            <person name="Saleh O."/>
            <person name="Blanc G."/>
            <person name="Decker E.L."/>
            <person name="van Gessel N."/>
            <person name="Grimwood J."/>
            <person name="Hayes R.D."/>
            <person name="Graham S.W."/>
            <person name="Gunter L.E."/>
            <person name="McDaniel S.F."/>
            <person name="Hoernstein S.N.W."/>
            <person name="Larsson A."/>
            <person name="Li F.W."/>
            <person name="Perroud P.F."/>
            <person name="Phillips J."/>
            <person name="Ranjan P."/>
            <person name="Rokshar D.S."/>
            <person name="Rothfels C.J."/>
            <person name="Schneider L."/>
            <person name="Shu S."/>
            <person name="Stevenson D.W."/>
            <person name="Thummler F."/>
            <person name="Tillich M."/>
            <person name="Villarreal Aguilar J.C."/>
            <person name="Widiez T."/>
            <person name="Wong G.K."/>
            <person name="Wymore A."/>
            <person name="Zhang Y."/>
            <person name="Zimmer A.D."/>
            <person name="Quatrano R.S."/>
            <person name="Mayer K.F.X."/>
            <person name="Goodstein D."/>
            <person name="Casacuberta J.M."/>
            <person name="Vandepoele K."/>
            <person name="Reski R."/>
            <person name="Cuming A.C."/>
            <person name="Tuskan G.A."/>
            <person name="Maumus F."/>
            <person name="Salse J."/>
            <person name="Schmutz J."/>
            <person name="Rensing S.A."/>
        </authorList>
    </citation>
    <scope>NUCLEOTIDE SEQUENCE [LARGE SCALE GENOMIC DNA]</scope>
    <source>
        <strain evidence="8 9">cv. Gransden 2004</strain>
    </source>
</reference>
<comment type="catalytic activity">
    <reaction evidence="3 4">
        <text>RX + glutathione = an S-substituted glutathione + a halide anion + H(+)</text>
        <dbReference type="Rhea" id="RHEA:16437"/>
        <dbReference type="ChEBI" id="CHEBI:15378"/>
        <dbReference type="ChEBI" id="CHEBI:16042"/>
        <dbReference type="ChEBI" id="CHEBI:17792"/>
        <dbReference type="ChEBI" id="CHEBI:57925"/>
        <dbReference type="ChEBI" id="CHEBI:90779"/>
        <dbReference type="EC" id="2.5.1.18"/>
    </reaction>
</comment>
<dbReference type="PANTHER" id="PTHR42943:SF2">
    <property type="entry name" value="GLUTATHIONE S-TRANSFERASE KAPPA 1"/>
    <property type="match status" value="1"/>
</dbReference>
<dbReference type="InterPro" id="IPR036249">
    <property type="entry name" value="Thioredoxin-like_sf"/>
</dbReference>
<dbReference type="Gramene" id="Pp3c5_22060V3.5">
    <property type="protein sequence ID" value="Pp3c5_22060V3.5"/>
    <property type="gene ID" value="Pp3c5_22060"/>
</dbReference>
<feature type="domain" description="DSBA-like thioredoxin" evidence="6">
    <location>
        <begin position="14"/>
        <end position="223"/>
    </location>
</feature>
<dbReference type="Gramene" id="Pp3c5_22060V3.2">
    <property type="protein sequence ID" value="Pp3c5_22060V3.2"/>
    <property type="gene ID" value="Pp3c5_22060"/>
</dbReference>
<dbReference type="RefSeq" id="XP_024375156.1">
    <property type="nucleotide sequence ID" value="XM_024519388.2"/>
</dbReference>
<evidence type="ECO:0000259" key="6">
    <source>
        <dbReference type="Pfam" id="PF01323"/>
    </source>
</evidence>
<dbReference type="SUPFAM" id="SSF52833">
    <property type="entry name" value="Thioredoxin-like"/>
    <property type="match status" value="1"/>
</dbReference>
<evidence type="ECO:0000256" key="5">
    <source>
        <dbReference type="PIRSR" id="PIRSR006386-1"/>
    </source>
</evidence>
<evidence type="ECO:0000256" key="4">
    <source>
        <dbReference type="PIRNR" id="PIRNR006386"/>
    </source>
</evidence>
<dbReference type="EnsemblPlants" id="Pp3c5_22060V3.2">
    <property type="protein sequence ID" value="Pp3c5_22060V3.2"/>
    <property type="gene ID" value="Pp3c5_22060"/>
</dbReference>
<dbReference type="PIRSF" id="PIRSF006386">
    <property type="entry name" value="HCCAis_GSTk"/>
    <property type="match status" value="1"/>
</dbReference>
<dbReference type="InterPro" id="IPR014440">
    <property type="entry name" value="HCCAis_GSTk"/>
</dbReference>